<protein>
    <recommendedName>
        <fullName evidence="10">NUC153 domain-containing protein</fullName>
    </recommendedName>
</protein>
<feature type="compositionally biased region" description="Acidic residues" evidence="5">
    <location>
        <begin position="356"/>
        <end position="381"/>
    </location>
</feature>
<feature type="domain" description="ESF1 RRM" evidence="7">
    <location>
        <begin position="249"/>
        <end position="300"/>
    </location>
</feature>
<feature type="compositionally biased region" description="Acidic residues" evidence="5">
    <location>
        <begin position="472"/>
        <end position="491"/>
    </location>
</feature>
<dbReference type="InterPro" id="IPR012580">
    <property type="entry name" value="NUC153"/>
</dbReference>
<dbReference type="Pfam" id="PF25121">
    <property type="entry name" value="RRM_ESF1"/>
    <property type="match status" value="2"/>
</dbReference>
<dbReference type="PANTHER" id="PTHR12202">
    <property type="entry name" value="ESF1 HOMOLOG"/>
    <property type="match status" value="1"/>
</dbReference>
<comment type="similarity">
    <text evidence="2">Belongs to the ESF1 family.</text>
</comment>
<feature type="region of interest" description="Disordered" evidence="5">
    <location>
        <begin position="455"/>
        <end position="702"/>
    </location>
</feature>
<reference evidence="8" key="2">
    <citation type="submission" date="2021-03" db="UniProtKB">
        <authorList>
            <consortium name="EnsemblPlants"/>
        </authorList>
    </citation>
    <scope>IDENTIFICATION</scope>
</reference>
<feature type="compositionally biased region" description="Basic residues" evidence="5">
    <location>
        <begin position="544"/>
        <end position="557"/>
    </location>
</feature>
<evidence type="ECO:0000256" key="5">
    <source>
        <dbReference type="SAM" id="MobiDB-lite"/>
    </source>
</evidence>
<feature type="domain" description="ESF1 RRM" evidence="7">
    <location>
        <begin position="190"/>
        <end position="247"/>
    </location>
</feature>
<feature type="region of interest" description="Disordered" evidence="5">
    <location>
        <begin position="353"/>
        <end position="429"/>
    </location>
</feature>
<feature type="compositionally biased region" description="Basic residues" evidence="5">
    <location>
        <begin position="109"/>
        <end position="118"/>
    </location>
</feature>
<evidence type="ECO:0000256" key="1">
    <source>
        <dbReference type="ARBA" id="ARBA00004604"/>
    </source>
</evidence>
<feature type="compositionally biased region" description="Basic residues" evidence="5">
    <location>
        <begin position="455"/>
        <end position="466"/>
    </location>
</feature>
<evidence type="ECO:0000313" key="8">
    <source>
        <dbReference type="EnsemblPlants" id="AUR62003701-RA:cds"/>
    </source>
</evidence>
<evidence type="ECO:0000256" key="2">
    <source>
        <dbReference type="ARBA" id="ARBA00009087"/>
    </source>
</evidence>
<dbReference type="GO" id="GO:0006364">
    <property type="term" value="P:rRNA processing"/>
    <property type="evidence" value="ECO:0007669"/>
    <property type="project" value="InterPro"/>
</dbReference>
<name>A0A803KXE2_CHEQI</name>
<feature type="compositionally biased region" description="Low complexity" evidence="5">
    <location>
        <begin position="521"/>
        <end position="530"/>
    </location>
</feature>
<dbReference type="EnsemblPlants" id="AUR62003701-RA">
    <property type="protein sequence ID" value="AUR62003701-RA:cds"/>
    <property type="gene ID" value="AUR62003701"/>
</dbReference>
<dbReference type="PANTHER" id="PTHR12202:SF0">
    <property type="entry name" value="ESF1 HOMOLOG"/>
    <property type="match status" value="1"/>
</dbReference>
<accession>A0A803KXE2</accession>
<keyword evidence="4" id="KW-0539">Nucleus</keyword>
<feature type="domain" description="NUC153" evidence="6">
    <location>
        <begin position="572"/>
        <end position="595"/>
    </location>
</feature>
<organism evidence="8 9">
    <name type="scientific">Chenopodium quinoa</name>
    <name type="common">Quinoa</name>
    <dbReference type="NCBI Taxonomy" id="63459"/>
    <lineage>
        <taxon>Eukaryota</taxon>
        <taxon>Viridiplantae</taxon>
        <taxon>Streptophyta</taxon>
        <taxon>Embryophyta</taxon>
        <taxon>Tracheophyta</taxon>
        <taxon>Spermatophyta</taxon>
        <taxon>Magnoliopsida</taxon>
        <taxon>eudicotyledons</taxon>
        <taxon>Gunneridae</taxon>
        <taxon>Pentapetalae</taxon>
        <taxon>Caryophyllales</taxon>
        <taxon>Chenopodiaceae</taxon>
        <taxon>Chenopodioideae</taxon>
        <taxon>Atripliceae</taxon>
        <taxon>Chenopodium</taxon>
    </lineage>
</organism>
<evidence type="ECO:0000256" key="3">
    <source>
        <dbReference type="ARBA" id="ARBA00023054"/>
    </source>
</evidence>
<feature type="compositionally biased region" description="Acidic residues" evidence="5">
    <location>
        <begin position="561"/>
        <end position="570"/>
    </location>
</feature>
<dbReference type="Pfam" id="PF08159">
    <property type="entry name" value="NUC153"/>
    <property type="match status" value="1"/>
</dbReference>
<feature type="compositionally biased region" description="Acidic residues" evidence="5">
    <location>
        <begin position="412"/>
        <end position="421"/>
    </location>
</feature>
<dbReference type="Proteomes" id="UP000596660">
    <property type="component" value="Unplaced"/>
</dbReference>
<feature type="compositionally biased region" description="Basic and acidic residues" evidence="5">
    <location>
        <begin position="24"/>
        <end position="51"/>
    </location>
</feature>
<dbReference type="InterPro" id="IPR039754">
    <property type="entry name" value="Esf1"/>
</dbReference>
<sequence length="702" mass="79166">MGSKKKKSNKSGAGDSAGGSGNGKKKEIQMIEDPRFSMIHTDPRFQRVPKKMDKISIDSRFSQIFTDKLFAGSSAKVDKRGKPKKQSENALSRFYHLEEDEEEKDEVKKKKKKKKSVVKKVEDESEGNSSDTLGPESSGESSESELDGDSESDDDSLTSDSDDDEVAGVDVSEDDESVEVENVPVIDSETHRLAVVNMDWNQVKAVDIFMMLRSFLPKEGRIKAVTVYPSEFGLKRMEEEAVRGPVALYYFSVVECDSIATADYIYKACDGVEFERSSNVLDLRFIPDSMEFPHPPRDVAKEAPADYEGLDFQTRALQQSNVTLSWDDDEPHRLKTLRRKFNDNQLAELELKEFLASDESDSDSDEDVDEDVSEDVADLSDEVNKKARKTKMKAKMAKKDMYRALVQSGNGSEDDEDEGQDMEVTFNTGLEDLSKKILEKKDKGSESVWEAYLRKKKEKKKARKYSSKNSSDDDSDESDQEPLEQTEDFFVEDPSVVKSKKVKLGKKNREEKTPLEDEETVATTAELELLLADEKGTDNNPKGYKIKPKKGKGKKGKQAPDEDNLPEIDYDDPRFSALFTNPAFSLDPTDPQFKRSATYFRQLAQRQQNDRGEDTAIAPVELSRPSSNGSSRKEDDNSEGASRKEKYELSSMVKSIKMKSQQLPKPSSDKLKKGKTEHGSTIKEKKHKLEGLDHKMKKKARV</sequence>
<proteinExistence type="inferred from homology"/>
<dbReference type="GO" id="GO:0005730">
    <property type="term" value="C:nucleolus"/>
    <property type="evidence" value="ECO:0007669"/>
    <property type="project" value="UniProtKB-SubCell"/>
</dbReference>
<evidence type="ECO:0000259" key="6">
    <source>
        <dbReference type="Pfam" id="PF08159"/>
    </source>
</evidence>
<evidence type="ECO:0000256" key="4">
    <source>
        <dbReference type="ARBA" id="ARBA00023242"/>
    </source>
</evidence>
<feature type="compositionally biased region" description="Basic and acidic residues" evidence="5">
    <location>
        <begin position="631"/>
        <end position="648"/>
    </location>
</feature>
<feature type="region of interest" description="Disordered" evidence="5">
    <location>
        <begin position="72"/>
        <end position="181"/>
    </location>
</feature>
<evidence type="ECO:0000313" key="9">
    <source>
        <dbReference type="Proteomes" id="UP000596660"/>
    </source>
</evidence>
<feature type="region of interest" description="Disordered" evidence="5">
    <location>
        <begin position="1"/>
        <end position="51"/>
    </location>
</feature>
<dbReference type="GO" id="GO:0003723">
    <property type="term" value="F:RNA binding"/>
    <property type="evidence" value="ECO:0007669"/>
    <property type="project" value="TreeGrafter"/>
</dbReference>
<keyword evidence="3" id="KW-0175">Coiled coil</keyword>
<evidence type="ECO:0008006" key="10">
    <source>
        <dbReference type="Google" id="ProtNLM"/>
    </source>
</evidence>
<feature type="compositionally biased region" description="Acidic residues" evidence="5">
    <location>
        <begin position="142"/>
        <end position="179"/>
    </location>
</feature>
<dbReference type="Gramene" id="AUR62003701-RA">
    <property type="protein sequence ID" value="AUR62003701-RA:cds"/>
    <property type="gene ID" value="AUR62003701"/>
</dbReference>
<feature type="compositionally biased region" description="Basic and acidic residues" evidence="5">
    <location>
        <begin position="667"/>
        <end position="694"/>
    </location>
</feature>
<evidence type="ECO:0000259" key="7">
    <source>
        <dbReference type="Pfam" id="PF25121"/>
    </source>
</evidence>
<dbReference type="InterPro" id="IPR056750">
    <property type="entry name" value="RRM_ESF1"/>
</dbReference>
<feature type="compositionally biased region" description="Basic residues" evidence="5">
    <location>
        <begin position="386"/>
        <end position="396"/>
    </location>
</feature>
<dbReference type="AlphaFoldDB" id="A0A803KXE2"/>
<comment type="subcellular location">
    <subcellularLocation>
        <location evidence="1">Nucleus</location>
        <location evidence="1">Nucleolus</location>
    </subcellularLocation>
</comment>
<reference evidence="8" key="1">
    <citation type="journal article" date="2017" name="Nature">
        <title>The genome of Chenopodium quinoa.</title>
        <authorList>
            <person name="Jarvis D.E."/>
            <person name="Ho Y.S."/>
            <person name="Lightfoot D.J."/>
            <person name="Schmoeckel S.M."/>
            <person name="Li B."/>
            <person name="Borm T.J.A."/>
            <person name="Ohyanagi H."/>
            <person name="Mineta K."/>
            <person name="Michell C.T."/>
            <person name="Saber N."/>
            <person name="Kharbatia N.M."/>
            <person name="Rupper R.R."/>
            <person name="Sharp A.R."/>
            <person name="Dally N."/>
            <person name="Boughton B.A."/>
            <person name="Woo Y.H."/>
            <person name="Gao G."/>
            <person name="Schijlen E.G.W.M."/>
            <person name="Guo X."/>
            <person name="Momin A.A."/>
            <person name="Negrao S."/>
            <person name="Al-Babili S."/>
            <person name="Gehring C."/>
            <person name="Roessner U."/>
            <person name="Jung C."/>
            <person name="Murphy K."/>
            <person name="Arold S.T."/>
            <person name="Gojobori T."/>
            <person name="van der Linden C.G."/>
            <person name="van Loo E.N."/>
            <person name="Jellen E.N."/>
            <person name="Maughan P.J."/>
            <person name="Tester M."/>
        </authorList>
    </citation>
    <scope>NUCLEOTIDE SEQUENCE [LARGE SCALE GENOMIC DNA]</scope>
    <source>
        <strain evidence="8">cv. PI 614886</strain>
    </source>
</reference>
<keyword evidence="9" id="KW-1185">Reference proteome</keyword>